<evidence type="ECO:0000313" key="5">
    <source>
        <dbReference type="Proteomes" id="UP001214043"/>
    </source>
</evidence>
<organism evidence="4 5">
    <name type="scientific">Hyphococcus flavus</name>
    <dbReference type="NCBI Taxonomy" id="1866326"/>
    <lineage>
        <taxon>Bacteria</taxon>
        <taxon>Pseudomonadati</taxon>
        <taxon>Pseudomonadota</taxon>
        <taxon>Alphaproteobacteria</taxon>
        <taxon>Parvularculales</taxon>
        <taxon>Parvularculaceae</taxon>
        <taxon>Hyphococcus</taxon>
    </lineage>
</organism>
<dbReference type="AlphaFoldDB" id="A0AAE9ZBE6"/>
<feature type="compositionally biased region" description="Basic and acidic residues" evidence="2">
    <location>
        <begin position="17"/>
        <end position="99"/>
    </location>
</feature>
<protein>
    <submittedName>
        <fullName evidence="4">Phage major capsid protein</fullName>
    </submittedName>
</protein>
<reference evidence="4" key="1">
    <citation type="submission" date="2023-02" db="EMBL/GenBank/DDBJ databases">
        <title>Genome sequence of Hyphococcus flavus.</title>
        <authorList>
            <person name="Rong J.-C."/>
            <person name="Zhao Q."/>
            <person name="Yi M."/>
            <person name="Wu J.-Y."/>
        </authorList>
    </citation>
    <scope>NUCLEOTIDE SEQUENCE</scope>
    <source>
        <strain evidence="4">MCCC 1K03223</strain>
    </source>
</reference>
<dbReference type="Gene3D" id="3.30.2400.10">
    <property type="entry name" value="Major capsid protein gp5"/>
    <property type="match status" value="1"/>
</dbReference>
<sequence length="436" mass="48549">MPTLKELREKQAKLLADARAKREEITDKTPEARQKEIEKEHDAMMAEWDRLDSEYEKQEAQEEREAKQAEREDRARQQEEKERRNRRPDPGDREERSAGDEAPSVNDVFTKLCQFGASALNVEERSVFQSEIMGRNLPPEIRAQSVGTPSEGGYMVPTGFLNEITKTMAIWGPMMDPDMCRLITTDSGNPLPWPTVNDTANTGAKFAENAASHTDGTDDVTFGQKQLDAYVYRSGVVQVPLELLQDSAFDMQSLLNELLGERLARSGNAALTTGDGTGDPNGIMTATAEGVEAAAVAAITLDEVLDLEHSVDMAYRMSPKCRFQFHDTTLKLLRKIKDSEGNYIWQGRDARTGAAPTLLGYNYRINNAIATPAADARSMVFGDHGKYIVRMVRGFNLIVMRERFAELLQVGFLGWNRLDGELADGAAIKHLKQASS</sequence>
<dbReference type="SUPFAM" id="SSF56563">
    <property type="entry name" value="Major capsid protein gp5"/>
    <property type="match status" value="1"/>
</dbReference>
<dbReference type="Gene3D" id="3.30.2320.10">
    <property type="entry name" value="hypothetical protein PF0899 domain"/>
    <property type="match status" value="1"/>
</dbReference>
<evidence type="ECO:0000259" key="3">
    <source>
        <dbReference type="Pfam" id="PF05065"/>
    </source>
</evidence>
<dbReference type="NCBIfam" id="TIGR01554">
    <property type="entry name" value="major_cap_HK97"/>
    <property type="match status" value="1"/>
</dbReference>
<gene>
    <name evidence="4" type="ORF">PUV54_00125</name>
</gene>
<evidence type="ECO:0000256" key="2">
    <source>
        <dbReference type="SAM" id="MobiDB-lite"/>
    </source>
</evidence>
<feature type="domain" description="Phage capsid-like C-terminal" evidence="3">
    <location>
        <begin position="152"/>
        <end position="432"/>
    </location>
</feature>
<name>A0AAE9ZBE6_9PROT</name>
<dbReference type="RefSeq" id="WP_274493486.1">
    <property type="nucleotide sequence ID" value="NZ_CP118166.1"/>
</dbReference>
<proteinExistence type="predicted"/>
<keyword evidence="5" id="KW-1185">Reference proteome</keyword>
<dbReference type="Proteomes" id="UP001214043">
    <property type="component" value="Chromosome"/>
</dbReference>
<dbReference type="Pfam" id="PF05065">
    <property type="entry name" value="Phage_capsid"/>
    <property type="match status" value="1"/>
</dbReference>
<comment type="subcellular location">
    <subcellularLocation>
        <location evidence="1">Virion</location>
    </subcellularLocation>
</comment>
<accession>A0AAE9ZBE6</accession>
<dbReference type="EMBL" id="CP118166">
    <property type="protein sequence ID" value="WDI31599.1"/>
    <property type="molecule type" value="Genomic_DNA"/>
</dbReference>
<evidence type="ECO:0000313" key="4">
    <source>
        <dbReference type="EMBL" id="WDI31599.1"/>
    </source>
</evidence>
<evidence type="ECO:0000256" key="1">
    <source>
        <dbReference type="ARBA" id="ARBA00004328"/>
    </source>
</evidence>
<dbReference type="InterPro" id="IPR054612">
    <property type="entry name" value="Phage_capsid-like_C"/>
</dbReference>
<feature type="region of interest" description="Disordered" evidence="2">
    <location>
        <begin position="17"/>
        <end position="105"/>
    </location>
</feature>
<dbReference type="KEGG" id="hfl:PUV54_00125"/>
<dbReference type="InterPro" id="IPR024455">
    <property type="entry name" value="Phage_capsid"/>
</dbReference>